<keyword evidence="2" id="KW-1185">Reference proteome</keyword>
<comment type="caution">
    <text evidence="1">The sequence shown here is derived from an EMBL/GenBank/DDBJ whole genome shotgun (WGS) entry which is preliminary data.</text>
</comment>
<evidence type="ECO:0000313" key="1">
    <source>
        <dbReference type="EMBL" id="GAA2773833.1"/>
    </source>
</evidence>
<sequence length="81" mass="8788">MAPDWLQPGVEVVYWEEGVDGYQNVHLTTITKVDETLVWVEWDSAFVLVETLTMPGTGPIPVIAHPNSPEGKAALKAGTAL</sequence>
<dbReference type="RefSeq" id="WP_344677383.1">
    <property type="nucleotide sequence ID" value="NZ_BAAAUX010000001.1"/>
</dbReference>
<proteinExistence type="predicted"/>
<dbReference type="Proteomes" id="UP001500979">
    <property type="component" value="Unassembled WGS sequence"/>
</dbReference>
<protein>
    <submittedName>
        <fullName evidence="1">Uncharacterized protein</fullName>
    </submittedName>
</protein>
<evidence type="ECO:0000313" key="2">
    <source>
        <dbReference type="Proteomes" id="UP001500979"/>
    </source>
</evidence>
<reference evidence="1 2" key="1">
    <citation type="journal article" date="2019" name="Int. J. Syst. Evol. Microbiol.">
        <title>The Global Catalogue of Microorganisms (GCM) 10K type strain sequencing project: providing services to taxonomists for standard genome sequencing and annotation.</title>
        <authorList>
            <consortium name="The Broad Institute Genomics Platform"/>
            <consortium name="The Broad Institute Genome Sequencing Center for Infectious Disease"/>
            <person name="Wu L."/>
            <person name="Ma J."/>
        </authorList>
    </citation>
    <scope>NUCLEOTIDE SEQUENCE [LARGE SCALE GENOMIC DNA]</scope>
    <source>
        <strain evidence="1 2">JCM 9383</strain>
    </source>
</reference>
<gene>
    <name evidence="1" type="ORF">GCM10010470_02020</name>
</gene>
<name>A0ABN3V151_9PSEU</name>
<dbReference type="EMBL" id="BAAAUX010000001">
    <property type="protein sequence ID" value="GAA2773833.1"/>
    <property type="molecule type" value="Genomic_DNA"/>
</dbReference>
<accession>A0ABN3V151</accession>
<organism evidence="1 2">
    <name type="scientific">Saccharopolyspora taberi</name>
    <dbReference type="NCBI Taxonomy" id="60895"/>
    <lineage>
        <taxon>Bacteria</taxon>
        <taxon>Bacillati</taxon>
        <taxon>Actinomycetota</taxon>
        <taxon>Actinomycetes</taxon>
        <taxon>Pseudonocardiales</taxon>
        <taxon>Pseudonocardiaceae</taxon>
        <taxon>Saccharopolyspora</taxon>
    </lineage>
</organism>